<dbReference type="OrthoDB" id="3231000at2759"/>
<dbReference type="AlphaFoldDB" id="A0A179F4Z1"/>
<feature type="region of interest" description="Disordered" evidence="1">
    <location>
        <begin position="497"/>
        <end position="521"/>
    </location>
</feature>
<keyword evidence="2" id="KW-0812">Transmembrane</keyword>
<keyword evidence="2" id="KW-0472">Membrane</keyword>
<feature type="transmembrane region" description="Helical" evidence="2">
    <location>
        <begin position="424"/>
        <end position="442"/>
    </location>
</feature>
<protein>
    <submittedName>
        <fullName evidence="3">CorA-like mg2+ transporter protein domain-containing protein</fullName>
    </submittedName>
</protein>
<keyword evidence="2" id="KW-1133">Transmembrane helix</keyword>
<comment type="caution">
    <text evidence="3">The sequence shown here is derived from an EMBL/GenBank/DDBJ whole genome shotgun (WGS) entry which is preliminary data.</text>
</comment>
<evidence type="ECO:0000256" key="2">
    <source>
        <dbReference type="SAM" id="Phobius"/>
    </source>
</evidence>
<proteinExistence type="predicted"/>
<dbReference type="STRING" id="1380566.A0A179F4Z1"/>
<evidence type="ECO:0000256" key="1">
    <source>
        <dbReference type="SAM" id="MobiDB-lite"/>
    </source>
</evidence>
<keyword evidence="4" id="KW-1185">Reference proteome</keyword>
<dbReference type="GeneID" id="28856565"/>
<evidence type="ECO:0000313" key="3">
    <source>
        <dbReference type="EMBL" id="OAQ60243.1"/>
    </source>
</evidence>
<reference evidence="3 4" key="1">
    <citation type="journal article" date="2016" name="PLoS Pathog.">
        <title>Biosynthesis of antibiotic leucinostatins in bio-control fungus Purpureocillium lilacinum and their inhibition on phytophthora revealed by genome mining.</title>
        <authorList>
            <person name="Wang G."/>
            <person name="Liu Z."/>
            <person name="Lin R."/>
            <person name="Li E."/>
            <person name="Mao Z."/>
            <person name="Ling J."/>
            <person name="Yang Y."/>
            <person name="Yin W.B."/>
            <person name="Xie B."/>
        </authorList>
    </citation>
    <scope>NUCLEOTIDE SEQUENCE [LARGE SCALE GENOMIC DNA]</scope>
    <source>
        <strain evidence="3">170</strain>
    </source>
</reference>
<evidence type="ECO:0000313" key="4">
    <source>
        <dbReference type="Proteomes" id="UP000078397"/>
    </source>
</evidence>
<dbReference type="RefSeq" id="XP_018138153.1">
    <property type="nucleotide sequence ID" value="XM_018292571.1"/>
</dbReference>
<feature type="transmembrane region" description="Helical" evidence="2">
    <location>
        <begin position="462"/>
        <end position="480"/>
    </location>
</feature>
<dbReference type="KEGG" id="pchm:VFPPC_14803"/>
<gene>
    <name evidence="3" type="ORF">VFPPC_14803</name>
</gene>
<dbReference type="Proteomes" id="UP000078397">
    <property type="component" value="Unassembled WGS sequence"/>
</dbReference>
<dbReference type="EMBL" id="LSBJ02000009">
    <property type="protein sequence ID" value="OAQ60243.1"/>
    <property type="molecule type" value="Genomic_DNA"/>
</dbReference>
<organism evidence="3 4">
    <name type="scientific">Pochonia chlamydosporia 170</name>
    <dbReference type="NCBI Taxonomy" id="1380566"/>
    <lineage>
        <taxon>Eukaryota</taxon>
        <taxon>Fungi</taxon>
        <taxon>Dikarya</taxon>
        <taxon>Ascomycota</taxon>
        <taxon>Pezizomycotina</taxon>
        <taxon>Sordariomycetes</taxon>
        <taxon>Hypocreomycetidae</taxon>
        <taxon>Hypocreales</taxon>
        <taxon>Clavicipitaceae</taxon>
        <taxon>Pochonia</taxon>
    </lineage>
</organism>
<name>A0A179F4Z1_METCM</name>
<sequence length="521" mass="59346">MSQQPPQLKDWTSGASEFWALDPTLRHRDTQYPVISFDSEIQNPRVLVLCLSQYGAWESSNIHTIDTLSDHLKEPRSTSRNRTIYVVEGLTPKVVEILRSHFSIEPSFFMRHERPVVYTSKHNRFHDTVRLPSQLDLEDNFQIKYYEMLHLSQQPTSFYMHCARTARHIGITRLSGKYQHTAIARRKCSFWSQRCSGDAWNAIILCDPPIERVWIGAPEDRVEMKSVSTEPFQGGYPSFIKNSAMSTKPTQGPPRTSMFDDLAFYFKHHSDLLHDADDPQTASYFMRKIAASHYMQVVAYTASILSNRHWSLSRRDSLKELERFTEIEKEWSDLQGLHRRCCEYIEDTEAALLNLGIPMSRPERSLRMWDDDADFQYIYMRFNDCKARTEVMINSITGLASMSGTRQALIEAQRSLRATKGGRTLSFIGLLFIPLAYVAGIFSMPGTFAPGSSDFGKYWEVAAPLALGIFLLATLLELGYDDAAKWSPSTFAENSGYNRMRGGGGSQELGRTSIGKTNGTV</sequence>
<accession>A0A179F4Z1</accession>